<gene>
    <name evidence="7" type="ORF">EHS13_09740</name>
</gene>
<dbReference type="SMART" id="SM00448">
    <property type="entry name" value="REC"/>
    <property type="match status" value="1"/>
</dbReference>
<dbReference type="InterPro" id="IPR009057">
    <property type="entry name" value="Homeodomain-like_sf"/>
</dbReference>
<name>A0A6B8RID6_9BACL</name>
<dbReference type="SMART" id="SM00342">
    <property type="entry name" value="HTH_ARAC"/>
    <property type="match status" value="1"/>
</dbReference>
<dbReference type="PROSITE" id="PS01124">
    <property type="entry name" value="HTH_ARAC_FAMILY_2"/>
    <property type="match status" value="1"/>
</dbReference>
<dbReference type="PANTHER" id="PTHR43280:SF2">
    <property type="entry name" value="HTH-TYPE TRANSCRIPTIONAL REGULATOR EXSA"/>
    <property type="match status" value="1"/>
</dbReference>
<dbReference type="PANTHER" id="PTHR43280">
    <property type="entry name" value="ARAC-FAMILY TRANSCRIPTIONAL REGULATOR"/>
    <property type="match status" value="1"/>
</dbReference>
<dbReference type="GO" id="GO:0003700">
    <property type="term" value="F:DNA-binding transcription factor activity"/>
    <property type="evidence" value="ECO:0007669"/>
    <property type="project" value="InterPro"/>
</dbReference>
<feature type="modified residue" description="4-aspartylphosphate" evidence="4">
    <location>
        <position position="57"/>
    </location>
</feature>
<keyword evidence="8" id="KW-1185">Reference proteome</keyword>
<feature type="domain" description="HTH araC/xylS-type" evidence="5">
    <location>
        <begin position="420"/>
        <end position="518"/>
    </location>
</feature>
<dbReference type="Proteomes" id="UP000426246">
    <property type="component" value="Chromosome"/>
</dbReference>
<dbReference type="Gene3D" id="3.40.50.2300">
    <property type="match status" value="1"/>
</dbReference>
<evidence type="ECO:0000256" key="1">
    <source>
        <dbReference type="ARBA" id="ARBA00023015"/>
    </source>
</evidence>
<dbReference type="InterPro" id="IPR018062">
    <property type="entry name" value="HTH_AraC-typ_CS"/>
</dbReference>
<dbReference type="SUPFAM" id="SSF46689">
    <property type="entry name" value="Homeodomain-like"/>
    <property type="match status" value="2"/>
</dbReference>
<keyword evidence="1" id="KW-0805">Transcription regulation</keyword>
<evidence type="ECO:0000259" key="5">
    <source>
        <dbReference type="PROSITE" id="PS01124"/>
    </source>
</evidence>
<dbReference type="PRINTS" id="PR00032">
    <property type="entry name" value="HTHARAC"/>
</dbReference>
<dbReference type="Pfam" id="PF12833">
    <property type="entry name" value="HTH_18"/>
    <property type="match status" value="1"/>
</dbReference>
<dbReference type="OrthoDB" id="342399at2"/>
<reference evidence="8" key="1">
    <citation type="submission" date="2018-11" db="EMBL/GenBank/DDBJ databases">
        <title>Complete genome sequence of Paenibacillus sp. ML311-T8.</title>
        <authorList>
            <person name="Nam Y.-D."/>
            <person name="Kang J."/>
            <person name="Chung W.-H."/>
            <person name="Park Y.S."/>
        </authorList>
    </citation>
    <scope>NUCLEOTIDE SEQUENCE [LARGE SCALE GENOMIC DNA]</scope>
    <source>
        <strain evidence="8">ML311-T8</strain>
    </source>
</reference>
<dbReference type="SUPFAM" id="SSF52172">
    <property type="entry name" value="CheY-like"/>
    <property type="match status" value="1"/>
</dbReference>
<dbReference type="GO" id="GO:0043565">
    <property type="term" value="F:sequence-specific DNA binding"/>
    <property type="evidence" value="ECO:0007669"/>
    <property type="project" value="InterPro"/>
</dbReference>
<evidence type="ECO:0000313" key="8">
    <source>
        <dbReference type="Proteomes" id="UP000426246"/>
    </source>
</evidence>
<evidence type="ECO:0000256" key="4">
    <source>
        <dbReference type="PROSITE-ProRule" id="PRU00169"/>
    </source>
</evidence>
<protein>
    <submittedName>
        <fullName evidence="7">Response regulator</fullName>
    </submittedName>
</protein>
<sequence>MYYRLIIIDDEEIIRQGLVHFIDWKALGYEMVTNFEDGKEAIEYLQNKTNIDVVLTDIRMTEASGLDVAQFIYEHMPSTKVVILSGFKEFEYAKQAIQYNVHHYLLKPTKFEEVHEVFIDLKKKLDRERDVEADLRLERERYNEIVPIFRDQFFTDLLIGAFRNQKELGKKINYLNLPLSLINNRCCLVHMQLSLDSTMIPRESKENIASSLRNLLEKQGIPFLYYPVVDAYNELMVFVSLPDGWNDETLRHSLSVHLDEAQHSLQAIFGLEFTVSIVQFYRNITELATYSRPLVLVEAEPNGKLRLETHEYNRLVQKYKLFISNIVEGNLEAASSLLDRFMEEFKDLPVQFTQRLITDLLALLSNLISQSNSEISFNKSIHDMKLSNSRDVKEWGKTELVELMTEAAKETKESSSRLIEKAKQYIKEHFNKNISLETVADIVFLNSVYFSRLFKQHTGKNFIDYLTALRINLAIELLKEGRYKIYEISERVGYTSSKYFSRIFKQTTGKTPKEFTLAYLLNNNHKDPEEE</sequence>
<dbReference type="Gene3D" id="1.10.10.60">
    <property type="entry name" value="Homeodomain-like"/>
    <property type="match status" value="2"/>
</dbReference>
<dbReference type="GO" id="GO:0000160">
    <property type="term" value="P:phosphorelay signal transduction system"/>
    <property type="evidence" value="ECO:0007669"/>
    <property type="project" value="InterPro"/>
</dbReference>
<dbReference type="RefSeq" id="WP_155700161.1">
    <property type="nucleotide sequence ID" value="NZ_CP034235.1"/>
</dbReference>
<dbReference type="EMBL" id="CP034235">
    <property type="protein sequence ID" value="QGQ95146.1"/>
    <property type="molecule type" value="Genomic_DNA"/>
</dbReference>
<keyword evidence="3" id="KW-0804">Transcription</keyword>
<evidence type="ECO:0000259" key="6">
    <source>
        <dbReference type="PROSITE" id="PS50110"/>
    </source>
</evidence>
<keyword evidence="4" id="KW-0597">Phosphoprotein</keyword>
<dbReference type="AlphaFoldDB" id="A0A6B8RID6"/>
<dbReference type="PROSITE" id="PS50110">
    <property type="entry name" value="RESPONSE_REGULATORY"/>
    <property type="match status" value="1"/>
</dbReference>
<dbReference type="CDD" id="cd17536">
    <property type="entry name" value="REC_YesN-like"/>
    <property type="match status" value="1"/>
</dbReference>
<evidence type="ECO:0000256" key="3">
    <source>
        <dbReference type="ARBA" id="ARBA00023163"/>
    </source>
</evidence>
<keyword evidence="2" id="KW-0238">DNA-binding</keyword>
<dbReference type="InterPro" id="IPR020449">
    <property type="entry name" value="Tscrpt_reg_AraC-type_HTH"/>
</dbReference>
<evidence type="ECO:0000313" key="7">
    <source>
        <dbReference type="EMBL" id="QGQ95146.1"/>
    </source>
</evidence>
<dbReference type="InterPro" id="IPR011006">
    <property type="entry name" value="CheY-like_superfamily"/>
</dbReference>
<evidence type="ECO:0000256" key="2">
    <source>
        <dbReference type="ARBA" id="ARBA00023125"/>
    </source>
</evidence>
<dbReference type="InterPro" id="IPR001789">
    <property type="entry name" value="Sig_transdc_resp-reg_receiver"/>
</dbReference>
<feature type="domain" description="Response regulatory" evidence="6">
    <location>
        <begin position="4"/>
        <end position="122"/>
    </location>
</feature>
<dbReference type="InterPro" id="IPR018060">
    <property type="entry name" value="HTH_AraC"/>
</dbReference>
<organism evidence="7 8">
    <name type="scientific">Paenibacillus psychroresistens</name>
    <dbReference type="NCBI Taxonomy" id="1778678"/>
    <lineage>
        <taxon>Bacteria</taxon>
        <taxon>Bacillati</taxon>
        <taxon>Bacillota</taxon>
        <taxon>Bacilli</taxon>
        <taxon>Bacillales</taxon>
        <taxon>Paenibacillaceae</taxon>
        <taxon>Paenibacillus</taxon>
    </lineage>
</organism>
<dbReference type="KEGG" id="ppsc:EHS13_09740"/>
<proteinExistence type="predicted"/>
<accession>A0A6B8RID6</accession>
<dbReference type="Pfam" id="PF00072">
    <property type="entry name" value="Response_reg"/>
    <property type="match status" value="1"/>
</dbReference>
<dbReference type="PROSITE" id="PS00041">
    <property type="entry name" value="HTH_ARAC_FAMILY_1"/>
    <property type="match status" value="1"/>
</dbReference>